<sequence length="156" mass="17462">MAAPLPGAPIDWLEKSIVLPDGVSLLRLHPITRRCKGNDEAKVSYLCRKFRGVQSDVEGLPKSEDGKADPLPGPSDSSNDEMRTLMKSRDAQLDCVPHLRWTLQSEQPGGTPVPGGYVTIIVMSQIPGSSLEEFKFWAMKEEEQQLIRQHFCQNFR</sequence>
<dbReference type="OrthoDB" id="2590011at2759"/>
<dbReference type="Proteomes" id="UP000016933">
    <property type="component" value="Unassembled WGS sequence"/>
</dbReference>
<dbReference type="EMBL" id="KB446546">
    <property type="protein sequence ID" value="EME38840.1"/>
    <property type="molecule type" value="Genomic_DNA"/>
</dbReference>
<dbReference type="HOGENOM" id="CLU_1686525_0_0_1"/>
<name>M2YIT4_DOTSN</name>
<keyword evidence="3" id="KW-1185">Reference proteome</keyword>
<evidence type="ECO:0000313" key="3">
    <source>
        <dbReference type="Proteomes" id="UP000016933"/>
    </source>
</evidence>
<feature type="region of interest" description="Disordered" evidence="1">
    <location>
        <begin position="57"/>
        <end position="87"/>
    </location>
</feature>
<evidence type="ECO:0000256" key="1">
    <source>
        <dbReference type="SAM" id="MobiDB-lite"/>
    </source>
</evidence>
<feature type="compositionally biased region" description="Basic and acidic residues" evidence="1">
    <location>
        <begin position="59"/>
        <end position="68"/>
    </location>
</feature>
<reference evidence="3" key="1">
    <citation type="journal article" date="2012" name="PLoS Genet.">
        <title>The genomes of the fungal plant pathogens Cladosporium fulvum and Dothistroma septosporum reveal adaptation to different hosts and lifestyles but also signatures of common ancestry.</title>
        <authorList>
            <person name="de Wit P.J.G.M."/>
            <person name="van der Burgt A."/>
            <person name="Oekmen B."/>
            <person name="Stergiopoulos I."/>
            <person name="Abd-Elsalam K.A."/>
            <person name="Aerts A.L."/>
            <person name="Bahkali A.H."/>
            <person name="Beenen H.G."/>
            <person name="Chettri P."/>
            <person name="Cox M.P."/>
            <person name="Datema E."/>
            <person name="de Vries R.P."/>
            <person name="Dhillon B."/>
            <person name="Ganley A.R."/>
            <person name="Griffiths S.A."/>
            <person name="Guo Y."/>
            <person name="Hamelin R.C."/>
            <person name="Henrissat B."/>
            <person name="Kabir M.S."/>
            <person name="Jashni M.K."/>
            <person name="Kema G."/>
            <person name="Klaubauf S."/>
            <person name="Lapidus A."/>
            <person name="Levasseur A."/>
            <person name="Lindquist E."/>
            <person name="Mehrabi R."/>
            <person name="Ohm R.A."/>
            <person name="Owen T.J."/>
            <person name="Salamov A."/>
            <person name="Schwelm A."/>
            <person name="Schijlen E."/>
            <person name="Sun H."/>
            <person name="van den Burg H.A."/>
            <person name="van Ham R.C.H.J."/>
            <person name="Zhang S."/>
            <person name="Goodwin S.B."/>
            <person name="Grigoriev I.V."/>
            <person name="Collemare J."/>
            <person name="Bradshaw R.E."/>
        </authorList>
    </citation>
    <scope>NUCLEOTIDE SEQUENCE [LARGE SCALE GENOMIC DNA]</scope>
    <source>
        <strain evidence="3">NZE10 / CBS 128990</strain>
    </source>
</reference>
<gene>
    <name evidence="2" type="ORF">DOTSEDRAFT_29035</name>
</gene>
<dbReference type="STRING" id="675120.M2YIT4"/>
<proteinExistence type="predicted"/>
<accession>M2YIT4</accession>
<organism evidence="2 3">
    <name type="scientific">Dothistroma septosporum (strain NZE10 / CBS 128990)</name>
    <name type="common">Red band needle blight fungus</name>
    <name type="synonym">Mycosphaerella pini</name>
    <dbReference type="NCBI Taxonomy" id="675120"/>
    <lineage>
        <taxon>Eukaryota</taxon>
        <taxon>Fungi</taxon>
        <taxon>Dikarya</taxon>
        <taxon>Ascomycota</taxon>
        <taxon>Pezizomycotina</taxon>
        <taxon>Dothideomycetes</taxon>
        <taxon>Dothideomycetidae</taxon>
        <taxon>Mycosphaerellales</taxon>
        <taxon>Mycosphaerellaceae</taxon>
        <taxon>Dothistroma</taxon>
    </lineage>
</organism>
<protein>
    <submittedName>
        <fullName evidence="2">Uncharacterized protein</fullName>
    </submittedName>
</protein>
<reference evidence="2 3" key="2">
    <citation type="journal article" date="2012" name="PLoS Pathog.">
        <title>Diverse lifestyles and strategies of plant pathogenesis encoded in the genomes of eighteen Dothideomycetes fungi.</title>
        <authorList>
            <person name="Ohm R.A."/>
            <person name="Feau N."/>
            <person name="Henrissat B."/>
            <person name="Schoch C.L."/>
            <person name="Horwitz B.A."/>
            <person name="Barry K.W."/>
            <person name="Condon B.J."/>
            <person name="Copeland A.C."/>
            <person name="Dhillon B."/>
            <person name="Glaser F."/>
            <person name="Hesse C.N."/>
            <person name="Kosti I."/>
            <person name="LaButti K."/>
            <person name="Lindquist E.A."/>
            <person name="Lucas S."/>
            <person name="Salamov A.A."/>
            <person name="Bradshaw R.E."/>
            <person name="Ciuffetti L."/>
            <person name="Hamelin R.C."/>
            <person name="Kema G.H.J."/>
            <person name="Lawrence C."/>
            <person name="Scott J.A."/>
            <person name="Spatafora J.W."/>
            <person name="Turgeon B.G."/>
            <person name="de Wit P.J.G.M."/>
            <person name="Zhong S."/>
            <person name="Goodwin S.B."/>
            <person name="Grigoriev I.V."/>
        </authorList>
    </citation>
    <scope>NUCLEOTIDE SEQUENCE [LARGE SCALE GENOMIC DNA]</scope>
    <source>
        <strain evidence="3">NZE10 / CBS 128990</strain>
    </source>
</reference>
<dbReference type="AlphaFoldDB" id="M2YIT4"/>
<evidence type="ECO:0000313" key="2">
    <source>
        <dbReference type="EMBL" id="EME38840.1"/>
    </source>
</evidence>
<dbReference type="OMA" id="ATKSMHI"/>